<dbReference type="SUPFAM" id="SSF81296">
    <property type="entry name" value="E set domains"/>
    <property type="match status" value="1"/>
</dbReference>
<evidence type="ECO:0000313" key="2">
    <source>
        <dbReference type="EMBL" id="KAK5055957.1"/>
    </source>
</evidence>
<dbReference type="InterPro" id="IPR014756">
    <property type="entry name" value="Ig_E-set"/>
</dbReference>
<dbReference type="Proteomes" id="UP001358417">
    <property type="component" value="Unassembled WGS sequence"/>
</dbReference>
<accession>A0AAV9NIM8</accession>
<dbReference type="AlphaFoldDB" id="A0AAV9NIM8"/>
<keyword evidence="3" id="KW-1185">Reference proteome</keyword>
<organism evidence="2 3">
    <name type="scientific">Exophiala bonariae</name>
    <dbReference type="NCBI Taxonomy" id="1690606"/>
    <lineage>
        <taxon>Eukaryota</taxon>
        <taxon>Fungi</taxon>
        <taxon>Dikarya</taxon>
        <taxon>Ascomycota</taxon>
        <taxon>Pezizomycotina</taxon>
        <taxon>Eurotiomycetes</taxon>
        <taxon>Chaetothyriomycetidae</taxon>
        <taxon>Chaetothyriales</taxon>
        <taxon>Herpotrichiellaceae</taxon>
        <taxon>Exophiala</taxon>
    </lineage>
</organism>
<dbReference type="EMBL" id="JAVRRD010000008">
    <property type="protein sequence ID" value="KAK5055957.1"/>
    <property type="molecule type" value="Genomic_DNA"/>
</dbReference>
<dbReference type="InterPro" id="IPR013783">
    <property type="entry name" value="Ig-like_fold"/>
</dbReference>
<gene>
    <name evidence="2" type="ORF">LTR84_012507</name>
</gene>
<dbReference type="GeneID" id="89980650"/>
<dbReference type="Pfam" id="PF01833">
    <property type="entry name" value="TIG"/>
    <property type="match status" value="1"/>
</dbReference>
<protein>
    <recommendedName>
        <fullName evidence="1">IPT/TIG domain-containing protein</fullName>
    </recommendedName>
</protein>
<dbReference type="Gene3D" id="2.60.40.10">
    <property type="entry name" value="Immunoglobulins"/>
    <property type="match status" value="1"/>
</dbReference>
<sequence length="911" mass="100267">MAGKGDDFGPRLRLQNTGLDIAPYVLDSQALRRSQEQYSFKPSECVITDFYPRQGTGGSMIVLVGNGFASNREDNEVTIAGARALVVEAQPNRMVVISNNHAKSGAIHVVNTSSEGKATSRGIFKVIEPHLIKEEADGPPISLAGRILGGPGPPTSFPIVRKVLVVLCQPSDKTAPANFASNTTAKCTTVSTYYSQISYNKLDVQFTFVALFSLSQPSTHYFKGAAGGKGYPNIDELVLSELWKECADHARDLATPIEPNDFVTMCTCIYLPSPPGEDRIRGWQHDTDKHPTVGMDSGKGLIAVAHNSTWDRIAHEIGHSLVEGGNGVGTTGYEEDIYVGDGVEDWEASAQNFDLMGNHTLHPMFSGYFMDQQQFYKPENILSHPDIPDYTDTSGGGVFRKDVELVAHGDEEIDHAASDRYHLIKIKVFADLYYFVEVRQTPDLPSILYDTGLSTFGGPDAGVLVTKVTTGPAPGTAPSANNFRVRFITLLQDNAVLLTTGQTAEDPLRNIRIQVLDDNVEDRPRVCRVRVEWRQPSGENRDGLYDLRITDWDHGPNWETPDIWIDRDPFGTYDYTNPTTGLPILSGDRPAVGEVNRFWARIQNYGFLPANNVKVTWYSITPPGVGDNGTWTPLSSQTFLTIPPNTVDWMWWKPWRPSVAQHTCMKVVISHKADEYSASNNAAQENIFNFDTSPGGSGSSLVADPVEFPIAVRNPFQERTRIFLGVSGVPEGFHAYFPKSHVWLEGLGEETLDLLVIPTAPLSHLKVPYADVRVEGYATRHYTKPLCDGEYPTSSSLKIGGIRLSVTVKESSEIKLDERFERTEPGDGKFQVFGTVTPSVSGQRVRVKALRDGSQKVSEVFTRKQGRFNAAFDLSAEKGGGGGKVIVSLQAEIFNADRLAPAQSNVVWFEL</sequence>
<name>A0AAV9NIM8_9EURO</name>
<reference evidence="2 3" key="1">
    <citation type="submission" date="2023-08" db="EMBL/GenBank/DDBJ databases">
        <title>Black Yeasts Isolated from many extreme environments.</title>
        <authorList>
            <person name="Coleine C."/>
            <person name="Stajich J.E."/>
            <person name="Selbmann L."/>
        </authorList>
    </citation>
    <scope>NUCLEOTIDE SEQUENCE [LARGE SCALE GENOMIC DNA]</scope>
    <source>
        <strain evidence="2 3">CCFEE 5792</strain>
    </source>
</reference>
<evidence type="ECO:0000259" key="1">
    <source>
        <dbReference type="Pfam" id="PF01833"/>
    </source>
</evidence>
<dbReference type="InterPro" id="IPR002909">
    <property type="entry name" value="IPT_dom"/>
</dbReference>
<comment type="caution">
    <text evidence="2">The sequence shown here is derived from an EMBL/GenBank/DDBJ whole genome shotgun (WGS) entry which is preliminary data.</text>
</comment>
<feature type="domain" description="IPT/TIG" evidence="1">
    <location>
        <begin position="46"/>
        <end position="113"/>
    </location>
</feature>
<dbReference type="RefSeq" id="XP_064707927.1">
    <property type="nucleotide sequence ID" value="XM_064856027.1"/>
</dbReference>
<proteinExistence type="predicted"/>
<dbReference type="CDD" id="cd00603">
    <property type="entry name" value="IPT_PCSR"/>
    <property type="match status" value="1"/>
</dbReference>
<evidence type="ECO:0000313" key="3">
    <source>
        <dbReference type="Proteomes" id="UP001358417"/>
    </source>
</evidence>